<dbReference type="AlphaFoldDB" id="A0A1J5RG48"/>
<gene>
    <name evidence="1" type="ORF">GALL_269880</name>
</gene>
<evidence type="ECO:0000313" key="1">
    <source>
        <dbReference type="EMBL" id="OIQ91084.1"/>
    </source>
</evidence>
<reference evidence="1" key="1">
    <citation type="submission" date="2016-10" db="EMBL/GenBank/DDBJ databases">
        <title>Sequence of Gallionella enrichment culture.</title>
        <authorList>
            <person name="Poehlein A."/>
            <person name="Muehling M."/>
            <person name="Daniel R."/>
        </authorList>
    </citation>
    <scope>NUCLEOTIDE SEQUENCE</scope>
</reference>
<protein>
    <submittedName>
        <fullName evidence="1">Uncharacterized protein</fullName>
    </submittedName>
</protein>
<sequence>MTEKARIASYSLRLWALSKVECVMHNKSVNRTAKKLRFLPSGYVQRYALVLATAKGMLTV</sequence>
<dbReference type="EMBL" id="MLJW01000270">
    <property type="protein sequence ID" value="OIQ91084.1"/>
    <property type="molecule type" value="Genomic_DNA"/>
</dbReference>
<comment type="caution">
    <text evidence="1">The sequence shown here is derived from an EMBL/GenBank/DDBJ whole genome shotgun (WGS) entry which is preliminary data.</text>
</comment>
<proteinExistence type="predicted"/>
<name>A0A1J5RG48_9ZZZZ</name>
<organism evidence="1">
    <name type="scientific">mine drainage metagenome</name>
    <dbReference type="NCBI Taxonomy" id="410659"/>
    <lineage>
        <taxon>unclassified sequences</taxon>
        <taxon>metagenomes</taxon>
        <taxon>ecological metagenomes</taxon>
    </lineage>
</organism>
<accession>A0A1J5RG48</accession>